<feature type="domain" description="N-acetyltransferase" evidence="3">
    <location>
        <begin position="5"/>
        <end position="155"/>
    </location>
</feature>
<dbReference type="EMBL" id="JARJFB010000009">
    <property type="protein sequence ID" value="MEA0970274.1"/>
    <property type="molecule type" value="Genomic_DNA"/>
</dbReference>
<keyword evidence="1" id="KW-0808">Transferase</keyword>
<evidence type="ECO:0000256" key="1">
    <source>
        <dbReference type="ARBA" id="ARBA00022679"/>
    </source>
</evidence>
<dbReference type="InterPro" id="IPR016181">
    <property type="entry name" value="Acyl_CoA_acyltransferase"/>
</dbReference>
<dbReference type="PANTHER" id="PTHR42919">
    <property type="entry name" value="N-ALPHA-ACETYLTRANSFERASE"/>
    <property type="match status" value="1"/>
</dbReference>
<sequence length="159" mass="18203">MTNKSIIRPFVQSDGEQVSDILQKTGWANQYIDGQKRAIQKLLLDEEGEVFVVAIDDLVVGYISVQHHKWNRLSYVHGLVVSSIYHKQGIAKKLLEHVEVQAKVRSNRGVYLDTPVDNFGARAFYESTKYLESYIIPEFYRAGLDGVAYMKLFDQGKNF</sequence>
<proteinExistence type="predicted"/>
<dbReference type="SUPFAM" id="SSF55729">
    <property type="entry name" value="Acyl-CoA N-acyltransferases (Nat)"/>
    <property type="match status" value="1"/>
</dbReference>
<name>A0ABU5NAT0_9RICK</name>
<evidence type="ECO:0000313" key="5">
    <source>
        <dbReference type="Proteomes" id="UP001291687"/>
    </source>
</evidence>
<dbReference type="CDD" id="cd04301">
    <property type="entry name" value="NAT_SF"/>
    <property type="match status" value="1"/>
</dbReference>
<gene>
    <name evidence="4" type="ORF">Megvenef_00232</name>
</gene>
<keyword evidence="2" id="KW-0012">Acyltransferase</keyword>
<dbReference type="Pfam" id="PF00583">
    <property type="entry name" value="Acetyltransf_1"/>
    <property type="match status" value="1"/>
</dbReference>
<dbReference type="Proteomes" id="UP001291687">
    <property type="component" value="Unassembled WGS sequence"/>
</dbReference>
<comment type="caution">
    <text evidence="4">The sequence shown here is derived from an EMBL/GenBank/DDBJ whole genome shotgun (WGS) entry which is preliminary data.</text>
</comment>
<reference evidence="4 5" key="1">
    <citation type="submission" date="2023-03" db="EMBL/GenBank/DDBJ databases">
        <title>Host association and intracellularity evolved multiple times independently in the Rickettsiales.</title>
        <authorList>
            <person name="Castelli M."/>
            <person name="Nardi T."/>
            <person name="Gammuto L."/>
            <person name="Bellinzona G."/>
            <person name="Sabaneyeva E."/>
            <person name="Potekhin A."/>
            <person name="Serra V."/>
            <person name="Petroni G."/>
            <person name="Sassera D."/>
        </authorList>
    </citation>
    <scope>NUCLEOTIDE SEQUENCE [LARGE SCALE GENOMIC DNA]</scope>
    <source>
        <strain evidence="4 5">Sr 2-6</strain>
    </source>
</reference>
<evidence type="ECO:0000259" key="3">
    <source>
        <dbReference type="PROSITE" id="PS51186"/>
    </source>
</evidence>
<dbReference type="InterPro" id="IPR000182">
    <property type="entry name" value="GNAT_dom"/>
</dbReference>
<keyword evidence="5" id="KW-1185">Reference proteome</keyword>
<evidence type="ECO:0000256" key="2">
    <source>
        <dbReference type="ARBA" id="ARBA00023315"/>
    </source>
</evidence>
<dbReference type="InterPro" id="IPR051556">
    <property type="entry name" value="N-term/lysine_N-AcTrnsfr"/>
</dbReference>
<dbReference type="Gene3D" id="3.40.630.30">
    <property type="match status" value="1"/>
</dbReference>
<dbReference type="PANTHER" id="PTHR42919:SF8">
    <property type="entry name" value="N-ALPHA-ACETYLTRANSFERASE 50"/>
    <property type="match status" value="1"/>
</dbReference>
<protein>
    <submittedName>
        <fullName evidence="4">GNAT family N-acetyltransferase</fullName>
    </submittedName>
</protein>
<dbReference type="RefSeq" id="WP_322776175.1">
    <property type="nucleotide sequence ID" value="NZ_JARJFB010000009.1"/>
</dbReference>
<dbReference type="PROSITE" id="PS51186">
    <property type="entry name" value="GNAT"/>
    <property type="match status" value="1"/>
</dbReference>
<organism evidence="4 5">
    <name type="scientific">Candidatus Megaera venefica</name>
    <dbReference type="NCBI Taxonomy" id="2055910"/>
    <lineage>
        <taxon>Bacteria</taxon>
        <taxon>Pseudomonadati</taxon>
        <taxon>Pseudomonadota</taxon>
        <taxon>Alphaproteobacteria</taxon>
        <taxon>Rickettsiales</taxon>
        <taxon>Rickettsiaceae</taxon>
        <taxon>Candidatus Megaera</taxon>
    </lineage>
</organism>
<accession>A0ABU5NAT0</accession>
<evidence type="ECO:0000313" key="4">
    <source>
        <dbReference type="EMBL" id="MEA0970274.1"/>
    </source>
</evidence>